<dbReference type="AlphaFoldDB" id="F0JK36"/>
<dbReference type="HOGENOM" id="CLU_2092846_0_0_7"/>
<organism evidence="2 3">
    <name type="scientific">Pseudodesulfovibrio mercurii</name>
    <dbReference type="NCBI Taxonomy" id="641491"/>
    <lineage>
        <taxon>Bacteria</taxon>
        <taxon>Pseudomonadati</taxon>
        <taxon>Thermodesulfobacteriota</taxon>
        <taxon>Desulfovibrionia</taxon>
        <taxon>Desulfovibrionales</taxon>
        <taxon>Desulfovibrionaceae</taxon>
    </lineage>
</organism>
<dbReference type="EMBL" id="CP003220">
    <property type="protein sequence ID" value="EGB16285.1"/>
    <property type="molecule type" value="Genomic_DNA"/>
</dbReference>
<dbReference type="Proteomes" id="UP000007845">
    <property type="component" value="Chromosome"/>
</dbReference>
<feature type="chain" id="PRO_5003255583" description="DUF5666 domain-containing protein" evidence="1">
    <location>
        <begin position="27"/>
        <end position="116"/>
    </location>
</feature>
<reference evidence="2 3" key="1">
    <citation type="journal article" date="2011" name="J. Bacteriol.">
        <title>Genome sequence of the mercury-methylating strain Desulfovibrio desulfuricans ND132.</title>
        <authorList>
            <person name="Brown S.D."/>
            <person name="Gilmour C.C."/>
            <person name="Kucken A.M."/>
            <person name="Wall J.D."/>
            <person name="Elias D.A."/>
            <person name="Brandt C.C."/>
            <person name="Podar M."/>
            <person name="Chertkov O."/>
            <person name="Held B."/>
            <person name="Bruce D.C."/>
            <person name="Detter J.C."/>
            <person name="Tapia R."/>
            <person name="Han C.S."/>
            <person name="Goodwin L.A."/>
            <person name="Cheng J.F."/>
            <person name="Pitluck S."/>
            <person name="Woyke T."/>
            <person name="Mikhailova N."/>
            <person name="Ivanova N.N."/>
            <person name="Han J."/>
            <person name="Lucas S."/>
            <person name="Lapidus A.L."/>
            <person name="Land M.L."/>
            <person name="Hauser L.J."/>
            <person name="Palumbo A.V."/>
        </authorList>
    </citation>
    <scope>NUCLEOTIDE SEQUENCE [LARGE SCALE GENOMIC DNA]</scope>
    <source>
        <strain evidence="2 3">ND132</strain>
    </source>
</reference>
<dbReference type="KEGG" id="ddn:DND132_3082"/>
<dbReference type="RefSeq" id="WP_014323709.1">
    <property type="nucleotide sequence ID" value="NC_016803.1"/>
</dbReference>
<sequence length="116" mass="12197" precursor="true">MRKQLIPLLLAAVLCLVPALSAPASAADEAVTVWGLVVNTDFGLVLKDGDTEYLLLGVKQDPSTLEGRTCEVTGTATNSLGIETINVDTIEVVGDTSSMNYTSMNLQRGGRSKTLA</sequence>
<dbReference type="STRING" id="641491.DND132_3082"/>
<feature type="signal peptide" evidence="1">
    <location>
        <begin position="1"/>
        <end position="26"/>
    </location>
</feature>
<keyword evidence="1" id="KW-0732">Signal</keyword>
<protein>
    <recommendedName>
        <fullName evidence="4">DUF5666 domain-containing protein</fullName>
    </recommendedName>
</protein>
<name>F0JK36_9BACT</name>
<gene>
    <name evidence="2" type="ORF">DND132_3082</name>
</gene>
<keyword evidence="3" id="KW-1185">Reference proteome</keyword>
<dbReference type="OrthoDB" id="5465264at2"/>
<evidence type="ECO:0008006" key="4">
    <source>
        <dbReference type="Google" id="ProtNLM"/>
    </source>
</evidence>
<accession>F0JK36</accession>
<evidence type="ECO:0000313" key="3">
    <source>
        <dbReference type="Proteomes" id="UP000007845"/>
    </source>
</evidence>
<evidence type="ECO:0000313" key="2">
    <source>
        <dbReference type="EMBL" id="EGB16285.1"/>
    </source>
</evidence>
<proteinExistence type="predicted"/>
<evidence type="ECO:0000256" key="1">
    <source>
        <dbReference type="SAM" id="SignalP"/>
    </source>
</evidence>